<dbReference type="PATRIC" id="fig|45074.5.peg.3360"/>
<dbReference type="PANTHER" id="PTHR10696">
    <property type="entry name" value="GAMMA-BUTYROBETAINE HYDROXYLASE-RELATED"/>
    <property type="match status" value="1"/>
</dbReference>
<proteinExistence type="predicted"/>
<evidence type="ECO:0000256" key="1">
    <source>
        <dbReference type="ARBA" id="ARBA00001954"/>
    </source>
</evidence>
<dbReference type="Gene3D" id="3.60.130.10">
    <property type="entry name" value="Clavaminate synthase-like"/>
    <property type="match status" value="1"/>
</dbReference>
<evidence type="ECO:0000313" key="5">
    <source>
        <dbReference type="Proteomes" id="UP000054703"/>
    </source>
</evidence>
<keyword evidence="2" id="KW-0560">Oxidoreductase</keyword>
<dbReference type="Pfam" id="PF02668">
    <property type="entry name" value="TauD"/>
    <property type="match status" value="1"/>
</dbReference>
<protein>
    <submittedName>
        <fullName evidence="4">Pyoverdine biosynthesis protein PvcB</fullName>
    </submittedName>
</protein>
<name>A0A0W0YGC8_9GAMM</name>
<comment type="caution">
    <text evidence="4">The sequence shown here is derived from an EMBL/GenBank/DDBJ whole genome shotgun (WGS) entry which is preliminary data.</text>
</comment>
<dbReference type="InterPro" id="IPR050411">
    <property type="entry name" value="AlphaKG_dependent_hydroxylases"/>
</dbReference>
<gene>
    <name evidence="4" type="ORF">Lsan_3123</name>
</gene>
<evidence type="ECO:0000256" key="2">
    <source>
        <dbReference type="ARBA" id="ARBA00023002"/>
    </source>
</evidence>
<dbReference type="STRING" id="45074.Lsan_3123"/>
<dbReference type="OrthoDB" id="581608at2"/>
<dbReference type="AlphaFoldDB" id="A0A0W0YGC8"/>
<dbReference type="EMBL" id="LNYU01000085">
    <property type="protein sequence ID" value="KTD55571.1"/>
    <property type="molecule type" value="Genomic_DNA"/>
</dbReference>
<feature type="domain" description="TauD/TfdA-like" evidence="3">
    <location>
        <begin position="7"/>
        <end position="261"/>
    </location>
</feature>
<dbReference type="InterPro" id="IPR003819">
    <property type="entry name" value="TauD/TfdA-like"/>
</dbReference>
<dbReference type="Proteomes" id="UP000054703">
    <property type="component" value="Unassembled WGS sequence"/>
</dbReference>
<dbReference type="SUPFAM" id="SSF51197">
    <property type="entry name" value="Clavaminate synthase-like"/>
    <property type="match status" value="1"/>
</dbReference>
<accession>A0A0W0YGC8</accession>
<evidence type="ECO:0000313" key="4">
    <source>
        <dbReference type="EMBL" id="KTD55571.1"/>
    </source>
</evidence>
<keyword evidence="5" id="KW-1185">Reference proteome</keyword>
<dbReference type="GO" id="GO:0016706">
    <property type="term" value="F:2-oxoglutarate-dependent dioxygenase activity"/>
    <property type="evidence" value="ECO:0007669"/>
    <property type="project" value="UniProtKB-ARBA"/>
</dbReference>
<dbReference type="PANTHER" id="PTHR10696:SF53">
    <property type="entry name" value="TYROSINE ISONITRILE DESATURASE"/>
    <property type="match status" value="1"/>
</dbReference>
<evidence type="ECO:0000259" key="3">
    <source>
        <dbReference type="Pfam" id="PF02668"/>
    </source>
</evidence>
<comment type="cofactor">
    <cofactor evidence="1">
        <name>Fe(2+)</name>
        <dbReference type="ChEBI" id="CHEBI:29033"/>
    </cofactor>
</comment>
<dbReference type="InterPro" id="IPR042098">
    <property type="entry name" value="TauD-like_sf"/>
</dbReference>
<sequence length="278" mass="32335">MNYKVTDLKPFGVLLEPLSEKKNVEDLHIENLRHLFWKNQLVVLRGFETFQNAEDFSNYCELWGEVSVWPFGKVLELIEQDIPEDHIFDHSYMPLHWDGMYRPQVPEYQIFHCVKAPLPGQGGKTTFSNTILVLKHTSSETRELWNKVTGTYQRKMKFYNSKTTSPIITKHPQKGFPVIRYNEPPAQDKGHFVNPPELEFTGISDEELDVFHSSLEKALYSPGNFYAHEWQTGDIVIADNFSLLHGREEFTSKSPRHIQRVHVLSNPPFDNPGLESYE</sequence>
<organism evidence="4 5">
    <name type="scientific">Legionella santicrucis</name>
    <dbReference type="NCBI Taxonomy" id="45074"/>
    <lineage>
        <taxon>Bacteria</taxon>
        <taxon>Pseudomonadati</taxon>
        <taxon>Pseudomonadota</taxon>
        <taxon>Gammaproteobacteria</taxon>
        <taxon>Legionellales</taxon>
        <taxon>Legionellaceae</taxon>
        <taxon>Legionella</taxon>
    </lineage>
</organism>
<reference evidence="4 5" key="1">
    <citation type="submission" date="2015-11" db="EMBL/GenBank/DDBJ databases">
        <title>Genomic analysis of 38 Legionella species identifies large and diverse effector repertoires.</title>
        <authorList>
            <person name="Burstein D."/>
            <person name="Amaro F."/>
            <person name="Zusman T."/>
            <person name="Lifshitz Z."/>
            <person name="Cohen O."/>
            <person name="Gilbert J.A."/>
            <person name="Pupko T."/>
            <person name="Shuman H.A."/>
            <person name="Segal G."/>
        </authorList>
    </citation>
    <scope>NUCLEOTIDE SEQUENCE [LARGE SCALE GENOMIC DNA]</scope>
    <source>
        <strain evidence="4 5">SC-63-C7</strain>
    </source>
</reference>
<dbReference type="RefSeq" id="WP_058515082.1">
    <property type="nucleotide sequence ID" value="NZ_CAAAIH010000011.1"/>
</dbReference>